<dbReference type="EMBL" id="JAWHQM010000034">
    <property type="protein sequence ID" value="KAK5633660.1"/>
    <property type="molecule type" value="Genomic_DNA"/>
</dbReference>
<protein>
    <submittedName>
        <fullName evidence="1">Uncharacterized protein</fullName>
    </submittedName>
</protein>
<reference evidence="1 2" key="1">
    <citation type="submission" date="2023-10" db="EMBL/GenBank/DDBJ databases">
        <title>Draft genome sequence of Xylaria bambusicola isolate GMP-LS, the root and basal stem rot pathogen of sugarcane in Indonesia.</title>
        <authorList>
            <person name="Selvaraj P."/>
            <person name="Muralishankar V."/>
            <person name="Muruganantham S."/>
            <person name="Sp S."/>
            <person name="Haryani S."/>
            <person name="Lau K.J.X."/>
            <person name="Naqvi N.I."/>
        </authorList>
    </citation>
    <scope>NUCLEOTIDE SEQUENCE [LARGE SCALE GENOMIC DNA]</scope>
    <source>
        <strain evidence="1">GMP-LS</strain>
    </source>
</reference>
<dbReference type="Proteomes" id="UP001305414">
    <property type="component" value="Unassembled WGS sequence"/>
</dbReference>
<evidence type="ECO:0000313" key="2">
    <source>
        <dbReference type="Proteomes" id="UP001305414"/>
    </source>
</evidence>
<dbReference type="AlphaFoldDB" id="A0AAN7UJI8"/>
<gene>
    <name evidence="1" type="ORF">RRF57_009374</name>
</gene>
<sequence length="153" mass="16726">MILFSKLLFTITKQIWLKSILSNNFTAMRASVITLGLVAAVQGAVIQARDNGCDVYLKPTRDQPSAPGEIIAYGSIGRWSKATGGGYATSAWVDYSGSVTAPYSFRYRANAIPGYESNAKIEDVLRNGWIGTYILGVDKPTQNDFLITGYRCK</sequence>
<proteinExistence type="predicted"/>
<name>A0AAN7UJI8_9PEZI</name>
<comment type="caution">
    <text evidence="1">The sequence shown here is derived from an EMBL/GenBank/DDBJ whole genome shotgun (WGS) entry which is preliminary data.</text>
</comment>
<organism evidence="1 2">
    <name type="scientific">Xylaria bambusicola</name>
    <dbReference type="NCBI Taxonomy" id="326684"/>
    <lineage>
        <taxon>Eukaryota</taxon>
        <taxon>Fungi</taxon>
        <taxon>Dikarya</taxon>
        <taxon>Ascomycota</taxon>
        <taxon>Pezizomycotina</taxon>
        <taxon>Sordariomycetes</taxon>
        <taxon>Xylariomycetidae</taxon>
        <taxon>Xylariales</taxon>
        <taxon>Xylariaceae</taxon>
        <taxon>Xylaria</taxon>
    </lineage>
</organism>
<evidence type="ECO:0000313" key="1">
    <source>
        <dbReference type="EMBL" id="KAK5633660.1"/>
    </source>
</evidence>
<accession>A0AAN7UJI8</accession>
<keyword evidence="2" id="KW-1185">Reference proteome</keyword>